<dbReference type="AlphaFoldDB" id="H2AXQ7"/>
<feature type="signal peptide" evidence="7">
    <location>
        <begin position="1"/>
        <end position="18"/>
    </location>
</feature>
<dbReference type="GO" id="GO:0005783">
    <property type="term" value="C:endoplasmic reticulum"/>
    <property type="evidence" value="ECO:0007669"/>
    <property type="project" value="TreeGrafter"/>
</dbReference>
<evidence type="ECO:0000256" key="5">
    <source>
        <dbReference type="ARBA" id="ARBA00024206"/>
    </source>
</evidence>
<dbReference type="InterPro" id="IPR046357">
    <property type="entry name" value="PPIase_dom_sf"/>
</dbReference>
<proteinExistence type="inferred from homology"/>
<dbReference type="EC" id="5.2.1.8" evidence="2 6"/>
<gene>
    <name evidence="9" type="primary">KAFR0G01230</name>
    <name evidence="9" type="ORF">KAFR_0G01230</name>
</gene>
<dbReference type="Gene3D" id="3.10.50.40">
    <property type="match status" value="1"/>
</dbReference>
<keyword evidence="3 6" id="KW-0697">Rotamase</keyword>
<protein>
    <recommendedName>
        <fullName evidence="2 6">peptidylprolyl isomerase</fullName>
        <ecNumber evidence="2 6">5.2.1.8</ecNumber>
    </recommendedName>
</protein>
<sequence length="143" mass="15447">MRFTSLLCGVIGATVVFAKLNPEDLLDVGEVGIEITKQIPIDECKIKASNGDTVVVHYTGKLEESDEVFDSSYEREKPLTFQLGVGQVIRGWDLGLLGMCVGEERTLTIPSGYGYGTRGIPGLIPGDATLVFDVKLINAVNKN</sequence>
<comment type="similarity">
    <text evidence="5">Belongs to the FKBP-type PPIase family. FKBP2 subfamily.</text>
</comment>
<dbReference type="GO" id="GO:0016020">
    <property type="term" value="C:membrane"/>
    <property type="evidence" value="ECO:0007669"/>
    <property type="project" value="EnsemblFungi"/>
</dbReference>
<dbReference type="RefSeq" id="XP_003958292.1">
    <property type="nucleotide sequence ID" value="XM_003958243.1"/>
</dbReference>
<dbReference type="PANTHER" id="PTHR45779">
    <property type="entry name" value="PEPTIDYLPROLYL ISOMERASE"/>
    <property type="match status" value="1"/>
</dbReference>
<dbReference type="InterPro" id="IPR044609">
    <property type="entry name" value="FKBP2/11"/>
</dbReference>
<feature type="chain" id="PRO_5003559710" description="peptidylprolyl isomerase" evidence="7">
    <location>
        <begin position="19"/>
        <end position="143"/>
    </location>
</feature>
<dbReference type="GeneID" id="13887137"/>
<evidence type="ECO:0000259" key="8">
    <source>
        <dbReference type="PROSITE" id="PS50059"/>
    </source>
</evidence>
<evidence type="ECO:0000256" key="3">
    <source>
        <dbReference type="ARBA" id="ARBA00023110"/>
    </source>
</evidence>
<evidence type="ECO:0000256" key="2">
    <source>
        <dbReference type="ARBA" id="ARBA00013194"/>
    </source>
</evidence>
<evidence type="ECO:0000313" key="10">
    <source>
        <dbReference type="Proteomes" id="UP000005220"/>
    </source>
</evidence>
<keyword evidence="4 6" id="KW-0413">Isomerase</keyword>
<evidence type="ECO:0000256" key="7">
    <source>
        <dbReference type="SAM" id="SignalP"/>
    </source>
</evidence>
<evidence type="ECO:0000313" key="9">
    <source>
        <dbReference type="EMBL" id="CCF59157.1"/>
    </source>
</evidence>
<comment type="catalytic activity">
    <reaction evidence="1 6">
        <text>[protein]-peptidylproline (omega=180) = [protein]-peptidylproline (omega=0)</text>
        <dbReference type="Rhea" id="RHEA:16237"/>
        <dbReference type="Rhea" id="RHEA-COMP:10747"/>
        <dbReference type="Rhea" id="RHEA-COMP:10748"/>
        <dbReference type="ChEBI" id="CHEBI:83833"/>
        <dbReference type="ChEBI" id="CHEBI:83834"/>
        <dbReference type="EC" id="5.2.1.8"/>
    </reaction>
</comment>
<name>H2AXQ7_KAZAF</name>
<dbReference type="FunCoup" id="H2AXQ7">
    <property type="interactions" value="610"/>
</dbReference>
<dbReference type="InterPro" id="IPR001179">
    <property type="entry name" value="PPIase_FKBP_dom"/>
</dbReference>
<dbReference type="KEGG" id="kaf:KAFR_0G01230"/>
<dbReference type="GO" id="GO:0005528">
    <property type="term" value="F:FK506 binding"/>
    <property type="evidence" value="ECO:0007669"/>
    <property type="project" value="EnsemblFungi"/>
</dbReference>
<dbReference type="Proteomes" id="UP000005220">
    <property type="component" value="Chromosome 7"/>
</dbReference>
<dbReference type="PANTHER" id="PTHR45779:SF7">
    <property type="entry name" value="PEPTIDYLPROLYL ISOMERASE"/>
    <property type="match status" value="1"/>
</dbReference>
<evidence type="ECO:0000256" key="6">
    <source>
        <dbReference type="PROSITE-ProRule" id="PRU00277"/>
    </source>
</evidence>
<reference evidence="9 10" key="1">
    <citation type="journal article" date="2011" name="Proc. Natl. Acad. Sci. U.S.A.">
        <title>Evolutionary erosion of yeast sex chromosomes by mating-type switching accidents.</title>
        <authorList>
            <person name="Gordon J.L."/>
            <person name="Armisen D."/>
            <person name="Proux-Wera E."/>
            <person name="Oheigeartaigh S.S."/>
            <person name="Byrne K.P."/>
            <person name="Wolfe K.H."/>
        </authorList>
    </citation>
    <scope>NUCLEOTIDE SEQUENCE [LARGE SCALE GENOMIC DNA]</scope>
    <source>
        <strain evidence="10">ATCC 22294 / BCRC 22015 / CBS 2517 / CECT 1963 / NBRC 1671 / NRRL Y-8276</strain>
    </source>
</reference>
<keyword evidence="7" id="KW-0732">Signal</keyword>
<evidence type="ECO:0000256" key="1">
    <source>
        <dbReference type="ARBA" id="ARBA00000971"/>
    </source>
</evidence>
<keyword evidence="10" id="KW-1185">Reference proteome</keyword>
<accession>H2AXQ7</accession>
<dbReference type="HOGENOM" id="CLU_013615_8_2_1"/>
<feature type="domain" description="PPIase FKBP-type" evidence="8">
    <location>
        <begin position="51"/>
        <end position="140"/>
    </location>
</feature>
<evidence type="ECO:0000256" key="4">
    <source>
        <dbReference type="ARBA" id="ARBA00023235"/>
    </source>
</evidence>
<dbReference type="Pfam" id="PF00254">
    <property type="entry name" value="FKBP_C"/>
    <property type="match status" value="1"/>
</dbReference>
<dbReference type="PROSITE" id="PS50059">
    <property type="entry name" value="FKBP_PPIASE"/>
    <property type="match status" value="1"/>
</dbReference>
<dbReference type="FunFam" id="3.10.50.40:FF:000006">
    <property type="entry name" value="Peptidyl-prolyl cis-trans isomerase"/>
    <property type="match status" value="1"/>
</dbReference>
<dbReference type="OrthoDB" id="1902587at2759"/>
<dbReference type="SUPFAM" id="SSF54534">
    <property type="entry name" value="FKBP-like"/>
    <property type="match status" value="1"/>
</dbReference>
<dbReference type="eggNOG" id="KOG0549">
    <property type="taxonomic scope" value="Eukaryota"/>
</dbReference>
<dbReference type="STRING" id="1071382.H2AXQ7"/>
<dbReference type="GO" id="GO:0003755">
    <property type="term" value="F:peptidyl-prolyl cis-trans isomerase activity"/>
    <property type="evidence" value="ECO:0007669"/>
    <property type="project" value="UniProtKB-KW"/>
</dbReference>
<organism evidence="9 10">
    <name type="scientific">Kazachstania africana (strain ATCC 22294 / BCRC 22015 / CBS 2517 / CECT 1963 / NBRC 1671 / NRRL Y-8276)</name>
    <name type="common">Yeast</name>
    <name type="synonym">Kluyveromyces africanus</name>
    <dbReference type="NCBI Taxonomy" id="1071382"/>
    <lineage>
        <taxon>Eukaryota</taxon>
        <taxon>Fungi</taxon>
        <taxon>Dikarya</taxon>
        <taxon>Ascomycota</taxon>
        <taxon>Saccharomycotina</taxon>
        <taxon>Saccharomycetes</taxon>
        <taxon>Saccharomycetales</taxon>
        <taxon>Saccharomycetaceae</taxon>
        <taxon>Kazachstania</taxon>
    </lineage>
</organism>
<dbReference type="InParanoid" id="H2AXQ7"/>
<dbReference type="EMBL" id="HE650827">
    <property type="protein sequence ID" value="CCF59157.1"/>
    <property type="molecule type" value="Genomic_DNA"/>
</dbReference>